<dbReference type="AlphaFoldDB" id="A0A9P8NZ75"/>
<dbReference type="PANTHER" id="PTHR12521:SF0">
    <property type="entry name" value="ADP-RIBOSE GLYCOHYDROLASE OARD1"/>
    <property type="match status" value="1"/>
</dbReference>
<comment type="similarity">
    <text evidence="1">Belongs to the POA1 family.</text>
</comment>
<dbReference type="InterPro" id="IPR043472">
    <property type="entry name" value="Macro_dom-like"/>
</dbReference>
<evidence type="ECO:0000313" key="6">
    <source>
        <dbReference type="EMBL" id="KAH3662415.1"/>
    </source>
</evidence>
<evidence type="ECO:0000256" key="4">
    <source>
        <dbReference type="ARBA" id="ARBA00034427"/>
    </source>
</evidence>
<accession>A0A9P8NZ75</accession>
<dbReference type="SUPFAM" id="SSF52949">
    <property type="entry name" value="Macro domain-like"/>
    <property type="match status" value="1"/>
</dbReference>
<dbReference type="Gene3D" id="3.40.220.10">
    <property type="entry name" value="Leucine Aminopeptidase, subunit E, domain 1"/>
    <property type="match status" value="1"/>
</dbReference>
<reference evidence="6" key="2">
    <citation type="submission" date="2021-01" db="EMBL/GenBank/DDBJ databases">
        <authorList>
            <person name="Schikora-Tamarit M.A."/>
        </authorList>
    </citation>
    <scope>NUCLEOTIDE SEQUENCE</scope>
    <source>
        <strain evidence="6">CBS6075</strain>
    </source>
</reference>
<dbReference type="PROSITE" id="PS51154">
    <property type="entry name" value="MACRO"/>
    <property type="match status" value="1"/>
</dbReference>
<evidence type="ECO:0000256" key="3">
    <source>
        <dbReference type="ARBA" id="ARBA00019744"/>
    </source>
</evidence>
<dbReference type="EMBL" id="JAEUBE010000378">
    <property type="protein sequence ID" value="KAH3662415.1"/>
    <property type="molecule type" value="Genomic_DNA"/>
</dbReference>
<dbReference type="InterPro" id="IPR002589">
    <property type="entry name" value="Macro_dom"/>
</dbReference>
<dbReference type="Pfam" id="PF01661">
    <property type="entry name" value="Macro"/>
    <property type="match status" value="1"/>
</dbReference>
<feature type="domain" description="Macro" evidence="5">
    <location>
        <begin position="1"/>
        <end position="166"/>
    </location>
</feature>
<dbReference type="PANTHER" id="PTHR12521">
    <property type="entry name" value="PROTEIN C6ORF130"/>
    <property type="match status" value="1"/>
</dbReference>
<comment type="caution">
    <text evidence="6">The sequence shown here is derived from an EMBL/GenBank/DDBJ whole genome shotgun (WGS) entry which is preliminary data.</text>
</comment>
<comment type="catalytic activity">
    <reaction evidence="4">
        <text>ADP-alpha-D-ribose 1''-phosphate + H2O = ADP-D-ribose + phosphate</text>
        <dbReference type="Rhea" id="RHEA:25029"/>
        <dbReference type="ChEBI" id="CHEBI:15377"/>
        <dbReference type="ChEBI" id="CHEBI:43474"/>
        <dbReference type="ChEBI" id="CHEBI:57967"/>
        <dbReference type="ChEBI" id="CHEBI:58753"/>
        <dbReference type="EC" id="3.1.3.84"/>
    </reaction>
</comment>
<evidence type="ECO:0000256" key="1">
    <source>
        <dbReference type="ARBA" id="ARBA00006575"/>
    </source>
</evidence>
<dbReference type="GO" id="GO:0140291">
    <property type="term" value="P:peptidyl-glutamate ADP-deribosylation"/>
    <property type="evidence" value="ECO:0007669"/>
    <property type="project" value="TreeGrafter"/>
</dbReference>
<name>A0A9P8NZ75_9ASCO</name>
<dbReference type="RefSeq" id="XP_046059504.1">
    <property type="nucleotide sequence ID" value="XM_046206872.1"/>
</dbReference>
<sequence>MSINYVKGNLFRLAAKPATEPVYLAHACNCLGVWGGGIAAEFRRQFQSTYKVYHEHCLKYKSDPSELLGTALIIPADRKDSGYVSGTGDKLSVVCLFTSVMGGESPEEIAKYTELAMQDLKTQLSQTTTQYVLAMPKINAGIFGVPWSLTERALTAVGVPCTVYEL</sequence>
<keyword evidence="7" id="KW-1185">Reference proteome</keyword>
<dbReference type="OrthoDB" id="2155246at2759"/>
<reference evidence="6" key="1">
    <citation type="journal article" date="2021" name="Open Biol.">
        <title>Shared evolutionary footprints suggest mitochondrial oxidative damage underlies multiple complex I losses in fungi.</title>
        <authorList>
            <person name="Schikora-Tamarit M.A."/>
            <person name="Marcet-Houben M."/>
            <person name="Nosek J."/>
            <person name="Gabaldon T."/>
        </authorList>
    </citation>
    <scope>NUCLEOTIDE SEQUENCE</scope>
    <source>
        <strain evidence="6">CBS6075</strain>
    </source>
</reference>
<proteinExistence type="inferred from homology"/>
<dbReference type="Proteomes" id="UP000769157">
    <property type="component" value="Unassembled WGS sequence"/>
</dbReference>
<organism evidence="6 7">
    <name type="scientific">Ogataea philodendri</name>
    <dbReference type="NCBI Taxonomy" id="1378263"/>
    <lineage>
        <taxon>Eukaryota</taxon>
        <taxon>Fungi</taxon>
        <taxon>Dikarya</taxon>
        <taxon>Ascomycota</taxon>
        <taxon>Saccharomycotina</taxon>
        <taxon>Pichiomycetes</taxon>
        <taxon>Pichiales</taxon>
        <taxon>Pichiaceae</taxon>
        <taxon>Ogataea</taxon>
    </lineage>
</organism>
<dbReference type="InterPro" id="IPR050892">
    <property type="entry name" value="ADP-ribose_metab_enzymes"/>
</dbReference>
<evidence type="ECO:0000313" key="7">
    <source>
        <dbReference type="Proteomes" id="UP000769157"/>
    </source>
</evidence>
<dbReference type="EC" id="3.1.3.84" evidence="2"/>
<dbReference type="SMART" id="SM00506">
    <property type="entry name" value="A1pp"/>
    <property type="match status" value="1"/>
</dbReference>
<gene>
    <name evidence="6" type="ORF">OGAPHI_005667</name>
</gene>
<dbReference type="GeneID" id="70237631"/>
<evidence type="ECO:0000259" key="5">
    <source>
        <dbReference type="PROSITE" id="PS51154"/>
    </source>
</evidence>
<protein>
    <recommendedName>
        <fullName evidence="3">ADP-ribose 1''-phosphate phosphatase</fullName>
        <ecNumber evidence="2">3.1.3.84</ecNumber>
    </recommendedName>
</protein>
<evidence type="ECO:0000256" key="2">
    <source>
        <dbReference type="ARBA" id="ARBA00012983"/>
    </source>
</evidence>